<feature type="region of interest" description="Disordered" evidence="6">
    <location>
        <begin position="631"/>
        <end position="658"/>
    </location>
</feature>
<evidence type="ECO:0000313" key="10">
    <source>
        <dbReference type="EMBL" id="MZQ88097.1"/>
    </source>
</evidence>
<organism evidence="10 11">
    <name type="scientific">Frigidibacter albus</name>
    <dbReference type="NCBI Taxonomy" id="1465486"/>
    <lineage>
        <taxon>Bacteria</taxon>
        <taxon>Pseudomonadati</taxon>
        <taxon>Pseudomonadota</taxon>
        <taxon>Alphaproteobacteria</taxon>
        <taxon>Rhodobacterales</taxon>
        <taxon>Paracoccaceae</taxon>
        <taxon>Frigidibacter</taxon>
    </lineage>
</organism>
<keyword evidence="3 7" id="KW-0812">Transmembrane</keyword>
<dbReference type="Proteomes" id="UP000477083">
    <property type="component" value="Unassembled WGS sequence"/>
</dbReference>
<dbReference type="NCBIfam" id="TIGR00360">
    <property type="entry name" value="ComEC_N-term"/>
    <property type="match status" value="1"/>
</dbReference>
<feature type="domain" description="DUF4131" evidence="9">
    <location>
        <begin position="34"/>
        <end position="186"/>
    </location>
</feature>
<protein>
    <submittedName>
        <fullName evidence="10">DUF4131 domain-containing protein</fullName>
    </submittedName>
</protein>
<evidence type="ECO:0000256" key="2">
    <source>
        <dbReference type="ARBA" id="ARBA00022475"/>
    </source>
</evidence>
<evidence type="ECO:0000313" key="11">
    <source>
        <dbReference type="Proteomes" id="UP000477083"/>
    </source>
</evidence>
<accession>A0A6L8VCQ8</accession>
<feature type="domain" description="ComEC/Rec2-related protein" evidence="8">
    <location>
        <begin position="230"/>
        <end position="504"/>
    </location>
</feature>
<evidence type="ECO:0000256" key="4">
    <source>
        <dbReference type="ARBA" id="ARBA00022989"/>
    </source>
</evidence>
<dbReference type="Pfam" id="PF13567">
    <property type="entry name" value="DUF4131"/>
    <property type="match status" value="1"/>
</dbReference>
<dbReference type="PANTHER" id="PTHR30619">
    <property type="entry name" value="DNA INTERNALIZATION/COMPETENCE PROTEIN COMEC/REC2"/>
    <property type="match status" value="1"/>
</dbReference>
<evidence type="ECO:0000256" key="5">
    <source>
        <dbReference type="ARBA" id="ARBA00023136"/>
    </source>
</evidence>
<comment type="caution">
    <text evidence="10">The sequence shown here is derived from an EMBL/GenBank/DDBJ whole genome shotgun (WGS) entry which is preliminary data.</text>
</comment>
<evidence type="ECO:0000256" key="3">
    <source>
        <dbReference type="ARBA" id="ARBA00022692"/>
    </source>
</evidence>
<evidence type="ECO:0000259" key="8">
    <source>
        <dbReference type="Pfam" id="PF03772"/>
    </source>
</evidence>
<dbReference type="InterPro" id="IPR052159">
    <property type="entry name" value="Competence_DNA_uptake"/>
</dbReference>
<evidence type="ECO:0000256" key="1">
    <source>
        <dbReference type="ARBA" id="ARBA00004651"/>
    </source>
</evidence>
<feature type="transmembrane region" description="Helical" evidence="7">
    <location>
        <begin position="455"/>
        <end position="475"/>
    </location>
</feature>
<proteinExistence type="predicted"/>
<feature type="transmembrane region" description="Helical" evidence="7">
    <location>
        <begin position="391"/>
        <end position="413"/>
    </location>
</feature>
<evidence type="ECO:0000259" key="9">
    <source>
        <dbReference type="Pfam" id="PF13567"/>
    </source>
</evidence>
<dbReference type="OrthoDB" id="9790149at2"/>
<keyword evidence="2" id="KW-1003">Cell membrane</keyword>
<reference evidence="10 11" key="1">
    <citation type="submission" date="2020-01" db="EMBL/GenBank/DDBJ databases">
        <title>Frigidibacter albus SP32T (=CGMCC 1.13995T).</title>
        <authorList>
            <person name="Liao X."/>
        </authorList>
    </citation>
    <scope>NUCLEOTIDE SEQUENCE [LARGE SCALE GENOMIC DNA]</scope>
    <source>
        <strain evidence="10 11">SP32</strain>
    </source>
</reference>
<feature type="transmembrane region" description="Helical" evidence="7">
    <location>
        <begin position="425"/>
        <end position="449"/>
    </location>
</feature>
<keyword evidence="4 7" id="KW-1133">Transmembrane helix</keyword>
<feature type="transmembrane region" description="Helical" evidence="7">
    <location>
        <begin position="487"/>
        <end position="503"/>
    </location>
</feature>
<keyword evidence="5 7" id="KW-0472">Membrane</keyword>
<dbReference type="AlphaFoldDB" id="A0A6L8VCQ8"/>
<feature type="transmembrane region" description="Helical" evidence="7">
    <location>
        <begin position="360"/>
        <end position="379"/>
    </location>
</feature>
<sequence>MALSAARRGLFVWVPVCLSSGIGPWFALAEEPGPPVYAALLLALLAALFGWLRGPEIAQIPAAALALMLGGFLLAGARGHGVAEPVLPFRYYGPVEGRIVGIDRSYSDHLRVTLDRVVLRDVPPHRTPAKVRVALHGEQGYTPPEPGLTVILTGHLAPPEGPALPGGFDFQRFAWFSGLGAVGYTRVPMLVLEPPAEDDWAVAAHRARMRASAAIQARIEGQAGAFAAALMTGDRSGITSATNDSMRASNLFHIISISGLHMGMLAGFVFATMRYGLALVPAIALRLPVKKLAAWVALFAATAYMWLAGPNVATERAYVMAAVMLIAVLVDRRAISLRTLAVSAVILLLREPESLTEPGFQMSFGATAALILAWGPWQAVQGHVPALLRPVAALVVSSLAAGMTTAPIAAAHFNRMAEYGLLANMLAVPVMGTLVMPAGVIAAVLAPLGLAGLPLWVMEIGCLWILWVSDWVAGLDGAVVAVPSPQGGVLALMAAGSLLAVLARGPPRWGGVAVLALSALLWAGSSRPPLLVSSDGALLGLMGPEGRALSHPRGAGYVADSWLEDDGDMALQDQAAARPGFTGPKGAREAVLAGVPIRQLTGKAAPEALPGACTGGALVILAGDAPEGWGAGRVGSGEARNAQPVSQDAPSPALRSQAPDCDLWDRRRLRRTGSLAIWPDPAGGLRIVTAREVSGNRLWNSR</sequence>
<feature type="transmembrane region" description="Helical" evidence="7">
    <location>
        <begin position="251"/>
        <end position="271"/>
    </location>
</feature>
<dbReference type="EMBL" id="WWNR01000002">
    <property type="protein sequence ID" value="MZQ88097.1"/>
    <property type="molecule type" value="Genomic_DNA"/>
</dbReference>
<dbReference type="Pfam" id="PF03772">
    <property type="entry name" value="Competence"/>
    <property type="match status" value="1"/>
</dbReference>
<dbReference type="InterPro" id="IPR025405">
    <property type="entry name" value="DUF4131"/>
</dbReference>
<dbReference type="GO" id="GO:0005886">
    <property type="term" value="C:plasma membrane"/>
    <property type="evidence" value="ECO:0007669"/>
    <property type="project" value="UniProtKB-SubCell"/>
</dbReference>
<keyword evidence="11" id="KW-1185">Reference proteome</keyword>
<dbReference type="PANTHER" id="PTHR30619:SF1">
    <property type="entry name" value="RECOMBINATION PROTEIN 2"/>
    <property type="match status" value="1"/>
</dbReference>
<feature type="transmembrane region" description="Helical" evidence="7">
    <location>
        <begin position="9"/>
        <end position="28"/>
    </location>
</feature>
<evidence type="ECO:0000256" key="6">
    <source>
        <dbReference type="SAM" id="MobiDB-lite"/>
    </source>
</evidence>
<evidence type="ECO:0000256" key="7">
    <source>
        <dbReference type="SAM" id="Phobius"/>
    </source>
</evidence>
<comment type="subcellular location">
    <subcellularLocation>
        <location evidence="1">Cell membrane</location>
        <topology evidence="1">Multi-pass membrane protein</topology>
    </subcellularLocation>
</comment>
<dbReference type="InterPro" id="IPR004477">
    <property type="entry name" value="ComEC_N"/>
</dbReference>
<gene>
    <name evidence="10" type="ORF">GS660_03170</name>
</gene>
<name>A0A6L8VCQ8_9RHOB</name>
<feature type="transmembrane region" description="Helical" evidence="7">
    <location>
        <begin position="292"/>
        <end position="309"/>
    </location>
</feature>
<feature type="transmembrane region" description="Helical" evidence="7">
    <location>
        <begin position="34"/>
        <end position="52"/>
    </location>
</feature>
<feature type="transmembrane region" description="Helical" evidence="7">
    <location>
        <begin position="59"/>
        <end position="77"/>
    </location>
</feature>